<dbReference type="PANTHER" id="PTHR30461:SF23">
    <property type="entry name" value="DNA RECOMBINASE-RELATED"/>
    <property type="match status" value="1"/>
</dbReference>
<evidence type="ECO:0000256" key="1">
    <source>
        <dbReference type="SAM" id="Coils"/>
    </source>
</evidence>
<comment type="caution">
    <text evidence="4">The sequence shown here is derived from an EMBL/GenBank/DDBJ whole genome shotgun (WGS) entry which is preliminary data.</text>
</comment>
<dbReference type="RefSeq" id="WP_160799442.1">
    <property type="nucleotide sequence ID" value="NZ_WUUL01000001.1"/>
</dbReference>
<feature type="coiled-coil region" evidence="1">
    <location>
        <begin position="384"/>
        <end position="453"/>
    </location>
</feature>
<dbReference type="Gene3D" id="3.90.1750.20">
    <property type="entry name" value="Putative Large Serine Recombinase, Chain B, Domain 2"/>
    <property type="match status" value="1"/>
</dbReference>
<keyword evidence="5" id="KW-1185">Reference proteome</keyword>
<dbReference type="InterPro" id="IPR050639">
    <property type="entry name" value="SSR_resolvase"/>
</dbReference>
<evidence type="ECO:0000259" key="2">
    <source>
        <dbReference type="PROSITE" id="PS51736"/>
    </source>
</evidence>
<dbReference type="SUPFAM" id="SSF53041">
    <property type="entry name" value="Resolvase-like"/>
    <property type="match status" value="1"/>
</dbReference>
<evidence type="ECO:0000313" key="4">
    <source>
        <dbReference type="EMBL" id="MXQ52418.1"/>
    </source>
</evidence>
<name>A0A6I4VPU4_9BACL</name>
<proteinExistence type="predicted"/>
<dbReference type="Pfam" id="PF13408">
    <property type="entry name" value="Zn_ribbon_recom"/>
    <property type="match status" value="1"/>
</dbReference>
<dbReference type="InterPro" id="IPR025827">
    <property type="entry name" value="Zn_ribbon_recom_dom"/>
</dbReference>
<feature type="domain" description="Recombinase" evidence="3">
    <location>
        <begin position="163"/>
        <end position="297"/>
    </location>
</feature>
<protein>
    <submittedName>
        <fullName evidence="4">Recombinase family protein</fullName>
    </submittedName>
</protein>
<keyword evidence="1" id="KW-0175">Coiled coil</keyword>
<evidence type="ECO:0000259" key="3">
    <source>
        <dbReference type="PROSITE" id="PS51737"/>
    </source>
</evidence>
<dbReference type="PROSITE" id="PS51737">
    <property type="entry name" value="RECOMBINASE_DNA_BIND"/>
    <property type="match status" value="1"/>
</dbReference>
<dbReference type="PANTHER" id="PTHR30461">
    <property type="entry name" value="DNA-INVERTASE FROM LAMBDOID PROPHAGE"/>
    <property type="match status" value="1"/>
</dbReference>
<dbReference type="Proteomes" id="UP000430692">
    <property type="component" value="Unassembled WGS sequence"/>
</dbReference>
<dbReference type="AlphaFoldDB" id="A0A6I4VPU4"/>
<dbReference type="InterPro" id="IPR006119">
    <property type="entry name" value="Resolv_N"/>
</dbReference>
<feature type="domain" description="Resolvase/invertase-type recombinase catalytic" evidence="2">
    <location>
        <begin position="3"/>
        <end position="155"/>
    </location>
</feature>
<dbReference type="InterPro" id="IPR038109">
    <property type="entry name" value="DNA_bind_recomb_sf"/>
</dbReference>
<dbReference type="Gene3D" id="3.40.50.1390">
    <property type="entry name" value="Resolvase, N-terminal catalytic domain"/>
    <property type="match status" value="1"/>
</dbReference>
<sequence>MERVAIYLRKSRSDIEAEARGEGETLAKHKKALLEVAKQHNLNIIKIRQEIVSGESLLHRPKMMKLLKEVEADNYDGVLVMDMDRLGRGNMREQGLILETFRNSNTKIITPRKTYDLRDEWDEEYSEFEAFMARKELKIITRRLQGGRIRSAKEGNFIATRPPYGYKVKQDSKGRYLIPDKATAPIVKMMFEWYTNEDPHQRLGSSKIADLLNAQGIHTYEGKIWNGYLVRNILKNAVYAGRLQWKKTQATQTKNKKSGSIIRSKEEWIDVKGKHTALISMKTYQKTQDLLKKRRHVPCKPSNTIANPLAGLIECENCGSSMTLKTFPKQPPHLFCYKRKHCKNKSIRFSHVEGRVISVLNQWLEQYQLKWNETDELDHESTTIELTETTLMNLNQELKNLDSQKDRLHDLLERGIYEENTYIERSQLVSKRIEETNAMIQKITKDLTRAKEHLKLKKDIIPRVKHVLEIYDQLDDPAQKNSLLKSVLEKCTYKKEEHQRNDQFTLVIYPKI</sequence>
<reference evidence="4 5" key="1">
    <citation type="submission" date="2019-12" db="EMBL/GenBank/DDBJ databases">
        <title>Whole-genome analyses of novel actinobacteria.</title>
        <authorList>
            <person name="Sahin N."/>
            <person name="Saygin H."/>
        </authorList>
    </citation>
    <scope>NUCLEOTIDE SEQUENCE [LARGE SCALE GENOMIC DNA]</scope>
    <source>
        <strain evidence="4 5">KC615</strain>
    </source>
</reference>
<dbReference type="Pfam" id="PF00239">
    <property type="entry name" value="Resolvase"/>
    <property type="match status" value="1"/>
</dbReference>
<dbReference type="InterPro" id="IPR011109">
    <property type="entry name" value="DNA_bind_recombinase_dom"/>
</dbReference>
<accession>A0A6I4VPU4</accession>
<dbReference type="InterPro" id="IPR036162">
    <property type="entry name" value="Resolvase-like_N_sf"/>
</dbReference>
<dbReference type="Pfam" id="PF07508">
    <property type="entry name" value="Recombinase"/>
    <property type="match status" value="1"/>
</dbReference>
<dbReference type="CDD" id="cd00338">
    <property type="entry name" value="Ser_Recombinase"/>
    <property type="match status" value="1"/>
</dbReference>
<gene>
    <name evidence="4" type="ORF">GSM42_01345</name>
</gene>
<dbReference type="GO" id="GO:0000150">
    <property type="term" value="F:DNA strand exchange activity"/>
    <property type="evidence" value="ECO:0007669"/>
    <property type="project" value="InterPro"/>
</dbReference>
<dbReference type="GO" id="GO:0003677">
    <property type="term" value="F:DNA binding"/>
    <property type="evidence" value="ECO:0007669"/>
    <property type="project" value="InterPro"/>
</dbReference>
<dbReference type="EMBL" id="WUUL01000001">
    <property type="protein sequence ID" value="MXQ52418.1"/>
    <property type="molecule type" value="Genomic_DNA"/>
</dbReference>
<dbReference type="SMART" id="SM00857">
    <property type="entry name" value="Resolvase"/>
    <property type="match status" value="1"/>
</dbReference>
<evidence type="ECO:0000313" key="5">
    <source>
        <dbReference type="Proteomes" id="UP000430692"/>
    </source>
</evidence>
<organism evidence="4 5">
    <name type="scientific">Shimazuella alba</name>
    <dbReference type="NCBI Taxonomy" id="2690964"/>
    <lineage>
        <taxon>Bacteria</taxon>
        <taxon>Bacillati</taxon>
        <taxon>Bacillota</taxon>
        <taxon>Bacilli</taxon>
        <taxon>Bacillales</taxon>
        <taxon>Thermoactinomycetaceae</taxon>
        <taxon>Shimazuella</taxon>
    </lineage>
</organism>
<dbReference type="PROSITE" id="PS51736">
    <property type="entry name" value="RECOMBINASES_3"/>
    <property type="match status" value="1"/>
</dbReference>